<dbReference type="EMBL" id="JACTVA010000041">
    <property type="protein sequence ID" value="MBC9208884.1"/>
    <property type="molecule type" value="Genomic_DNA"/>
</dbReference>
<evidence type="ECO:0000259" key="1">
    <source>
        <dbReference type="Pfam" id="PF21882"/>
    </source>
</evidence>
<organism evidence="2 3">
    <name type="scientific">Teichococcus aerophilus</name>
    <dbReference type="NCBI Taxonomy" id="1224513"/>
    <lineage>
        <taxon>Bacteria</taxon>
        <taxon>Pseudomonadati</taxon>
        <taxon>Pseudomonadota</taxon>
        <taxon>Alphaproteobacteria</taxon>
        <taxon>Acetobacterales</taxon>
        <taxon>Roseomonadaceae</taxon>
        <taxon>Roseomonas</taxon>
    </lineage>
</organism>
<protein>
    <recommendedName>
        <fullName evidence="1">Putative tail fiber protein gp53-like C-terminal domain-containing protein</fullName>
    </recommendedName>
</protein>
<gene>
    <name evidence="2" type="ORF">IBL26_18705</name>
</gene>
<comment type="caution">
    <text evidence="2">The sequence shown here is derived from an EMBL/GenBank/DDBJ whole genome shotgun (WGS) entry which is preliminary data.</text>
</comment>
<dbReference type="InterPro" id="IPR054075">
    <property type="entry name" value="Gp53-like_C"/>
</dbReference>
<feature type="domain" description="Putative tail fiber protein gp53-like C-terminal" evidence="1">
    <location>
        <begin position="132"/>
        <end position="219"/>
    </location>
</feature>
<evidence type="ECO:0000313" key="2">
    <source>
        <dbReference type="EMBL" id="MBC9208884.1"/>
    </source>
</evidence>
<reference evidence="2 3" key="1">
    <citation type="journal article" date="2013" name="Int. J. Syst. Evol. Microbiol.">
        <title>Roseomonas aerophila sp. nov., isolated from air.</title>
        <authorList>
            <person name="Kim S.J."/>
            <person name="Weon H.Y."/>
            <person name="Ahn J.H."/>
            <person name="Hong S.B."/>
            <person name="Seok S.J."/>
            <person name="Whang K.S."/>
            <person name="Kwon S.W."/>
        </authorList>
    </citation>
    <scope>NUCLEOTIDE SEQUENCE [LARGE SCALE GENOMIC DNA]</scope>
    <source>
        <strain evidence="2 3">NBRC 108923</strain>
    </source>
</reference>
<dbReference type="Proteomes" id="UP000626026">
    <property type="component" value="Unassembled WGS sequence"/>
</dbReference>
<name>A0ABR7RRI3_9PROT</name>
<accession>A0ABR7RRI3</accession>
<sequence length="219" mass="23362">MQRIQDPTAVTALPAVPTLSGPAGYFSGGNPTGGIPATRVRAWWLNMIQEEILNVVQAAGLAPDASPTQLRQALRALYGGPNEWLRRLLDEVGVTPDINNQHLVLNALNTLFIRRHEFTNVLGNNGYMRTPGAIFQWGASISTSGTTPVVFPIAFPTAPLSVIITEQNAQGWGFPPAPTIYGVSDSTVLGFNAYAARIQTNGIPGYAAGLGFSWIAVGY</sequence>
<dbReference type="RefSeq" id="WP_187786034.1">
    <property type="nucleotide sequence ID" value="NZ_JACTVA010000041.1"/>
</dbReference>
<dbReference type="Gene3D" id="2.60.40.3940">
    <property type="match status" value="1"/>
</dbReference>
<proteinExistence type="predicted"/>
<evidence type="ECO:0000313" key="3">
    <source>
        <dbReference type="Proteomes" id="UP000626026"/>
    </source>
</evidence>
<dbReference type="Pfam" id="PF21882">
    <property type="entry name" value="Gp53-like_C"/>
    <property type="match status" value="1"/>
</dbReference>
<keyword evidence="3" id="KW-1185">Reference proteome</keyword>